<feature type="non-terminal residue" evidence="1">
    <location>
        <position position="150"/>
    </location>
</feature>
<gene>
    <name evidence="1" type="ORF">E2I00_010714</name>
</gene>
<comment type="caution">
    <text evidence="1">The sequence shown here is derived from an EMBL/GenBank/DDBJ whole genome shotgun (WGS) entry which is preliminary data.</text>
</comment>
<feature type="non-terminal residue" evidence="1">
    <location>
        <position position="1"/>
    </location>
</feature>
<keyword evidence="2" id="KW-1185">Reference proteome</keyword>
<dbReference type="OrthoDB" id="25620at2759"/>
<dbReference type="AlphaFoldDB" id="A0A6A1QAZ9"/>
<dbReference type="PANTHER" id="PTHR14241:SF3">
    <property type="entry name" value="INTERFERON-INDUCED PROTEIN 44"/>
    <property type="match status" value="1"/>
</dbReference>
<name>A0A6A1QAZ9_BALPH</name>
<sequence>FNSMKPITTGLGNYTGCPMLKDRIHCVAFVFDANSVGHLSDEMVEKIRRIRRELIKCGESLSTLLLRAIDYTVGCFGDKMKNLRNCICEYSLLEAVHRELGFALSDIFVVSNYTSEWELEPVMDVLNLSALRQMLWAADDFLEDLPLEET</sequence>
<proteinExistence type="predicted"/>
<organism evidence="1 2">
    <name type="scientific">Balaenoptera physalus</name>
    <name type="common">Fin whale</name>
    <name type="synonym">Balaena physalus</name>
    <dbReference type="NCBI Taxonomy" id="9770"/>
    <lineage>
        <taxon>Eukaryota</taxon>
        <taxon>Metazoa</taxon>
        <taxon>Chordata</taxon>
        <taxon>Craniata</taxon>
        <taxon>Vertebrata</taxon>
        <taxon>Euteleostomi</taxon>
        <taxon>Mammalia</taxon>
        <taxon>Eutheria</taxon>
        <taxon>Laurasiatheria</taxon>
        <taxon>Artiodactyla</taxon>
        <taxon>Whippomorpha</taxon>
        <taxon>Cetacea</taxon>
        <taxon>Mysticeti</taxon>
        <taxon>Balaenopteridae</taxon>
        <taxon>Balaenoptera</taxon>
    </lineage>
</organism>
<protein>
    <submittedName>
        <fullName evidence="1">Uncharacterized protein</fullName>
    </submittedName>
</protein>
<accession>A0A6A1QAZ9</accession>
<reference evidence="1 2" key="1">
    <citation type="journal article" date="2019" name="PLoS ONE">
        <title>Genomic analyses reveal an absence of contemporary introgressive admixture between fin whales and blue whales, despite known hybrids.</title>
        <authorList>
            <person name="Westbury M.V."/>
            <person name="Petersen B."/>
            <person name="Lorenzen E.D."/>
        </authorList>
    </citation>
    <scope>NUCLEOTIDE SEQUENCE [LARGE SCALE GENOMIC DNA]</scope>
    <source>
        <strain evidence="1">FinWhale-01</strain>
    </source>
</reference>
<dbReference type="Proteomes" id="UP000437017">
    <property type="component" value="Unassembled WGS sequence"/>
</dbReference>
<evidence type="ECO:0000313" key="1">
    <source>
        <dbReference type="EMBL" id="KAB0403879.1"/>
    </source>
</evidence>
<dbReference type="PANTHER" id="PTHR14241">
    <property type="entry name" value="INTERFERON-INDUCED PROTEIN 44"/>
    <property type="match status" value="1"/>
</dbReference>
<evidence type="ECO:0000313" key="2">
    <source>
        <dbReference type="Proteomes" id="UP000437017"/>
    </source>
</evidence>
<dbReference type="GO" id="GO:0006955">
    <property type="term" value="P:immune response"/>
    <property type="evidence" value="ECO:0007669"/>
    <property type="project" value="TreeGrafter"/>
</dbReference>
<dbReference type="EMBL" id="SGJD01000706">
    <property type="protein sequence ID" value="KAB0403879.1"/>
    <property type="molecule type" value="Genomic_DNA"/>
</dbReference>